<reference evidence="1 2" key="1">
    <citation type="submission" date="2015-12" db="EMBL/GenBank/DDBJ databases">
        <title>Draft genome sequnece of Fervidicola ferrireducens strain Y170.</title>
        <authorList>
            <person name="Patel B.K."/>
        </authorList>
    </citation>
    <scope>NUCLEOTIDE SEQUENCE [LARGE SCALE GENOMIC DNA]</scope>
    <source>
        <strain evidence="1 2">Y170</strain>
    </source>
</reference>
<comment type="caution">
    <text evidence="1">The sequence shown here is derived from an EMBL/GenBank/DDBJ whole genome shotgun (WGS) entry which is preliminary data.</text>
</comment>
<dbReference type="InParanoid" id="A0A140L3N7"/>
<dbReference type="AlphaFoldDB" id="A0A140L3N7"/>
<gene>
    <name evidence="1" type="ORF">AN618_20330</name>
</gene>
<organism evidence="1 2">
    <name type="scientific">Fervidicola ferrireducens</name>
    <dbReference type="NCBI Taxonomy" id="520764"/>
    <lineage>
        <taxon>Bacteria</taxon>
        <taxon>Bacillati</taxon>
        <taxon>Bacillota</taxon>
        <taxon>Clostridia</taxon>
        <taxon>Thermosediminibacterales</taxon>
        <taxon>Thermosediminibacteraceae</taxon>
        <taxon>Fervidicola</taxon>
    </lineage>
</organism>
<dbReference type="Proteomes" id="UP000070427">
    <property type="component" value="Unassembled WGS sequence"/>
</dbReference>
<accession>A0A140L3N7</accession>
<dbReference type="STRING" id="520764.AN618_20330"/>
<evidence type="ECO:0000313" key="2">
    <source>
        <dbReference type="Proteomes" id="UP000070427"/>
    </source>
</evidence>
<proteinExistence type="predicted"/>
<name>A0A140L3N7_9FIRM</name>
<sequence length="44" mass="5191">MANLNLKCKVENPDQIIDMIARGAITPVEAFILKKWMKKRRHLR</sequence>
<keyword evidence="2" id="KW-1185">Reference proteome</keyword>
<dbReference type="RefSeq" id="WP_281176838.1">
    <property type="nucleotide sequence ID" value="NZ_LOED01000032.1"/>
</dbReference>
<protein>
    <submittedName>
        <fullName evidence="1">Uncharacterized protein</fullName>
    </submittedName>
</protein>
<evidence type="ECO:0000313" key="1">
    <source>
        <dbReference type="EMBL" id="KXG75162.1"/>
    </source>
</evidence>
<dbReference type="EMBL" id="LOED01000032">
    <property type="protein sequence ID" value="KXG75162.1"/>
    <property type="molecule type" value="Genomic_DNA"/>
</dbReference>